<evidence type="ECO:0000313" key="2">
    <source>
        <dbReference type="EMBL" id="MDG0792262.1"/>
    </source>
</evidence>
<protein>
    <submittedName>
        <fullName evidence="2">Type I restriction-modification system subunit M N-terminal domain-containing protein</fullName>
    </submittedName>
</protein>
<dbReference type="SUPFAM" id="SSF53335">
    <property type="entry name" value="S-adenosyl-L-methionine-dependent methyltransferases"/>
    <property type="match status" value="1"/>
</dbReference>
<dbReference type="Proteomes" id="UP001153387">
    <property type="component" value="Unassembled WGS sequence"/>
</dbReference>
<sequence length="82" mass="9486">MDNQVYNQIVSFIWGIADDCLRDVYVRGKYRDVILPMTVIRRLDAVLEETKDEVLKMKKMLDNAGVTNQTEALCNAAKQFFL</sequence>
<evidence type="ECO:0000259" key="1">
    <source>
        <dbReference type="Pfam" id="PF12161"/>
    </source>
</evidence>
<feature type="domain" description="N6 adenine-specific DNA methyltransferase N-terminal" evidence="1">
    <location>
        <begin position="10"/>
        <end position="69"/>
    </location>
</feature>
<dbReference type="InterPro" id="IPR029063">
    <property type="entry name" value="SAM-dependent_MTases_sf"/>
</dbReference>
<name>A0A9X4QND4_9BACL</name>
<dbReference type="AlphaFoldDB" id="A0A9X4QND4"/>
<evidence type="ECO:0000313" key="3">
    <source>
        <dbReference type="Proteomes" id="UP001153387"/>
    </source>
</evidence>
<dbReference type="EMBL" id="JAPDHZ010000003">
    <property type="protein sequence ID" value="MDG0792262.1"/>
    <property type="molecule type" value="Genomic_DNA"/>
</dbReference>
<keyword evidence="3" id="KW-1185">Reference proteome</keyword>
<dbReference type="Pfam" id="PF12161">
    <property type="entry name" value="HsdM_N"/>
    <property type="match status" value="1"/>
</dbReference>
<accession>A0A9X4QND4</accession>
<proteinExistence type="predicted"/>
<organism evidence="2 3">
    <name type="scientific">Cohnella ginsengisoli</name>
    <dbReference type="NCBI Taxonomy" id="425004"/>
    <lineage>
        <taxon>Bacteria</taxon>
        <taxon>Bacillati</taxon>
        <taxon>Bacillota</taxon>
        <taxon>Bacilli</taxon>
        <taxon>Bacillales</taxon>
        <taxon>Paenibacillaceae</taxon>
        <taxon>Cohnella</taxon>
    </lineage>
</organism>
<gene>
    <name evidence="2" type="ORF">OMP38_16335</name>
</gene>
<reference evidence="2 3" key="1">
    <citation type="submission" date="2022-10" db="EMBL/GenBank/DDBJ databases">
        <title>Comparative genomic analysis of Cohnella hashimotonis sp. nov., isolated from the International Space Station.</title>
        <authorList>
            <person name="Simpson A."/>
            <person name="Venkateswaran K."/>
        </authorList>
    </citation>
    <scope>NUCLEOTIDE SEQUENCE [LARGE SCALE GENOMIC DNA]</scope>
    <source>
        <strain evidence="2 3">DSM 18997</strain>
    </source>
</reference>
<dbReference type="InterPro" id="IPR022749">
    <property type="entry name" value="D12N6_MeTrfase_N"/>
</dbReference>
<dbReference type="RefSeq" id="WP_277566078.1">
    <property type="nucleotide sequence ID" value="NZ_JAPDHZ010000003.1"/>
</dbReference>
<comment type="caution">
    <text evidence="2">The sequence shown here is derived from an EMBL/GenBank/DDBJ whole genome shotgun (WGS) entry which is preliminary data.</text>
</comment>